<feature type="domain" description="Carboxyltransferase" evidence="4">
    <location>
        <begin position="24"/>
        <end position="317"/>
    </location>
</feature>
<keyword evidence="2" id="KW-0378">Hydrolase</keyword>
<evidence type="ECO:0000313" key="5">
    <source>
        <dbReference type="EMBL" id="TCP23741.1"/>
    </source>
</evidence>
<evidence type="ECO:0000259" key="4">
    <source>
        <dbReference type="SMART" id="SM00797"/>
    </source>
</evidence>
<keyword evidence="3" id="KW-0067">ATP-binding</keyword>
<dbReference type="RefSeq" id="WP_132747254.1">
    <property type="nucleotide sequence ID" value="NZ_SLXK01000029.1"/>
</dbReference>
<dbReference type="InterPro" id="IPR029000">
    <property type="entry name" value="Cyclophilin-like_dom_sf"/>
</dbReference>
<reference evidence="5 6" key="1">
    <citation type="submission" date="2019-03" db="EMBL/GenBank/DDBJ databases">
        <title>Genomic Encyclopedia of Type Strains, Phase IV (KMG-IV): sequencing the most valuable type-strain genomes for metagenomic binning, comparative biology and taxonomic classification.</title>
        <authorList>
            <person name="Goeker M."/>
        </authorList>
    </citation>
    <scope>NUCLEOTIDE SEQUENCE [LARGE SCALE GENOMIC DNA]</scope>
    <source>
        <strain evidence="5 6">DSM 19377</strain>
    </source>
</reference>
<dbReference type="PANTHER" id="PTHR43309">
    <property type="entry name" value="5-OXOPROLINASE SUBUNIT C"/>
    <property type="match status" value="1"/>
</dbReference>
<sequence length="332" mass="36311">MSLRVIKPGLLTSIQDLGRKGFQKHGVIVSGAMDAYSLRIANLLVGNTDHEAVLEMTLMGPKLKIEKDCLIAITGGNLSPAIDGEPVPMWKPVFVKKGCTIKFGPCKSGCRAYLSVAGGYAIPEVMNSKSTYLRGELGGYKGRALQADDVISFNEQSHHQSPLSKKEVTESFALANWSVNYKKFLPLSESPIIRVTKGSQFEYFTESSKNECAKMPFTVSNQSDRMGYRLSGPALKLTHKHELLSEAVSNGSIQVTPDGNPIILLADRQTTGGYPKIAQVITADLPLIAQVKPGQSIRFSFVTLEDAESLYLQKERQLKELKSAVSLAFKNK</sequence>
<comment type="caution">
    <text evidence="5">The sequence shown here is derived from an EMBL/GenBank/DDBJ whole genome shotgun (WGS) entry which is preliminary data.</text>
</comment>
<evidence type="ECO:0000313" key="6">
    <source>
        <dbReference type="Proteomes" id="UP000295416"/>
    </source>
</evidence>
<dbReference type="SUPFAM" id="SSF50891">
    <property type="entry name" value="Cyclophilin-like"/>
    <property type="match status" value="1"/>
</dbReference>
<dbReference type="GO" id="GO:0005524">
    <property type="term" value="F:ATP binding"/>
    <property type="evidence" value="ECO:0007669"/>
    <property type="project" value="UniProtKB-KW"/>
</dbReference>
<organism evidence="5 6">
    <name type="scientific">Scopulibacillus darangshiensis</name>
    <dbReference type="NCBI Taxonomy" id="442528"/>
    <lineage>
        <taxon>Bacteria</taxon>
        <taxon>Bacillati</taxon>
        <taxon>Bacillota</taxon>
        <taxon>Bacilli</taxon>
        <taxon>Bacillales</taxon>
        <taxon>Sporolactobacillaceae</taxon>
        <taxon>Scopulibacillus</taxon>
    </lineage>
</organism>
<dbReference type="Proteomes" id="UP000295416">
    <property type="component" value="Unassembled WGS sequence"/>
</dbReference>
<dbReference type="Gene3D" id="2.40.100.10">
    <property type="entry name" value="Cyclophilin-like"/>
    <property type="match status" value="1"/>
</dbReference>
<keyword evidence="1" id="KW-0547">Nucleotide-binding</keyword>
<dbReference type="EMBL" id="SLXK01000029">
    <property type="protein sequence ID" value="TCP23741.1"/>
    <property type="molecule type" value="Genomic_DNA"/>
</dbReference>
<dbReference type="AlphaFoldDB" id="A0A4R2NQK8"/>
<evidence type="ECO:0000256" key="3">
    <source>
        <dbReference type="ARBA" id="ARBA00022840"/>
    </source>
</evidence>
<keyword evidence="6" id="KW-1185">Reference proteome</keyword>
<gene>
    <name evidence="5" type="ORF">EV207_12919</name>
</gene>
<protein>
    <submittedName>
        <fullName evidence="5">Antagonist of KipI</fullName>
    </submittedName>
</protein>
<dbReference type="OrthoDB" id="9782422at2"/>
<evidence type="ECO:0000256" key="2">
    <source>
        <dbReference type="ARBA" id="ARBA00022801"/>
    </source>
</evidence>
<name>A0A4R2NQK8_9BACL</name>
<evidence type="ECO:0000256" key="1">
    <source>
        <dbReference type="ARBA" id="ARBA00022741"/>
    </source>
</evidence>
<dbReference type="Pfam" id="PF02626">
    <property type="entry name" value="CT_A_B"/>
    <property type="match status" value="1"/>
</dbReference>
<accession>A0A4R2NQK8</accession>
<dbReference type="SMART" id="SM00797">
    <property type="entry name" value="AHS2"/>
    <property type="match status" value="1"/>
</dbReference>
<dbReference type="PANTHER" id="PTHR43309:SF5">
    <property type="entry name" value="5-OXOPROLINASE SUBUNIT C"/>
    <property type="match status" value="1"/>
</dbReference>
<dbReference type="InterPro" id="IPR052708">
    <property type="entry name" value="PxpC"/>
</dbReference>
<dbReference type="NCBIfam" id="TIGR00724">
    <property type="entry name" value="urea_amlyse_rel"/>
    <property type="match status" value="1"/>
</dbReference>
<dbReference type="InterPro" id="IPR003778">
    <property type="entry name" value="CT_A_B"/>
</dbReference>
<proteinExistence type="predicted"/>
<dbReference type="GO" id="GO:0016787">
    <property type="term" value="F:hydrolase activity"/>
    <property type="evidence" value="ECO:0007669"/>
    <property type="project" value="UniProtKB-KW"/>
</dbReference>